<dbReference type="Proteomes" id="UP000295818">
    <property type="component" value="Unassembled WGS sequence"/>
</dbReference>
<keyword evidence="2" id="KW-1185">Reference proteome</keyword>
<proteinExistence type="predicted"/>
<sequence length="248" mass="27096">MVFSGWGVPGDGGVSRSGVVFRGGVYRPTGIAGVVAEVPGVGGPSGWGVRRLLPVRRYARAPGGWVFAPEEWWLRRFEGLRWRFVRPLAGLWPVGRLGGVGRRRVARFGVGWRGVRWLAACKAPAAEQPVIGKPIAGLGADGVRWWGPRTPSGGCDGRRRCGWWGPRTPCRGCDGRWRCGWWGPRTPCGDLGQDISCPRSRLDVRGPDLVFEVATWCPRSPPCAPGERLLSGASAGLLYFQPLVFWRV</sequence>
<gene>
    <name evidence="1" type="ORF">EV644_110213</name>
</gene>
<evidence type="ECO:0000313" key="2">
    <source>
        <dbReference type="Proteomes" id="UP000295818"/>
    </source>
</evidence>
<reference evidence="1 2" key="1">
    <citation type="journal article" date="2015" name="Stand. Genomic Sci.">
        <title>Genomic Encyclopedia of Bacterial and Archaeal Type Strains, Phase III: the genomes of soil and plant-associated and newly described type strains.</title>
        <authorList>
            <person name="Whitman W.B."/>
            <person name="Woyke T."/>
            <person name="Klenk H.P."/>
            <person name="Zhou Y."/>
            <person name="Lilburn T.G."/>
            <person name="Beck B.J."/>
            <person name="De Vos P."/>
            <person name="Vandamme P."/>
            <person name="Eisen J.A."/>
            <person name="Garrity G."/>
            <person name="Hugenholtz P."/>
            <person name="Kyrpides N.C."/>
        </authorList>
    </citation>
    <scope>NUCLEOTIDE SEQUENCE [LARGE SCALE GENOMIC DNA]</scope>
    <source>
        <strain evidence="1 2">VKM Ac-2538</strain>
    </source>
</reference>
<accession>A0ABY2BGL8</accession>
<comment type="caution">
    <text evidence="1">The sequence shown here is derived from an EMBL/GenBank/DDBJ whole genome shotgun (WGS) entry which is preliminary data.</text>
</comment>
<name>A0ABY2BGL8_9ACTN</name>
<dbReference type="EMBL" id="SLWM01000010">
    <property type="protein sequence ID" value="TCO19563.1"/>
    <property type="molecule type" value="Genomic_DNA"/>
</dbReference>
<organism evidence="1 2">
    <name type="scientific">Kribbella orskensis</name>
    <dbReference type="NCBI Taxonomy" id="2512216"/>
    <lineage>
        <taxon>Bacteria</taxon>
        <taxon>Bacillati</taxon>
        <taxon>Actinomycetota</taxon>
        <taxon>Actinomycetes</taxon>
        <taxon>Propionibacteriales</taxon>
        <taxon>Kribbellaceae</taxon>
        <taxon>Kribbella</taxon>
    </lineage>
</organism>
<evidence type="ECO:0000313" key="1">
    <source>
        <dbReference type="EMBL" id="TCO19563.1"/>
    </source>
</evidence>
<protein>
    <submittedName>
        <fullName evidence="1">Uncharacterized protein</fullName>
    </submittedName>
</protein>